<dbReference type="EMBL" id="OZ020108">
    <property type="protein sequence ID" value="CAK9260471.1"/>
    <property type="molecule type" value="Genomic_DNA"/>
</dbReference>
<dbReference type="SMART" id="SM00612">
    <property type="entry name" value="Kelch"/>
    <property type="match status" value="3"/>
</dbReference>
<name>A0ABP0W3C6_9BRYO</name>
<sequence length="430" mass="47653">MLEALLRGMGWEESDMAIDGLPSSSTMEANMENQNLSSSFSEELIPGLPEEIALACLLKVSYKCHPCLRKVCRRWEKEVTDPVFYWERRKAGATRHCVCMVQALQQPPAAETQAPQAMSTKQEKDASSVAATLYGLSMYDLEQRTWEWLPMIPEFAQEGLPFFCRVVSLHGKLVVMGGWHPSTWEALRCTYIFNFSTQTWSRGADMPRVRSFFACGVTTTGSSSSMVFVAGGHDENKTALATADVYNLDTDRWELLPDMSEERDECAGAVLDSKFFVISGYGTNSQGQFVSSADVFDPATGTWSRRNEMWSTAMAAGSSSPNGYAVARDELYTFHRQTLFRYSPAKNAWNPVDAVPEATRVSPCASTSVNNENLFVMGSDVSRSCNKTECRGLVYRPSQENGNNCGGLWQSIELHPEFSGLAQSSCAVEV</sequence>
<dbReference type="CDD" id="cd22152">
    <property type="entry name" value="F-box_AtAFR-like"/>
    <property type="match status" value="1"/>
</dbReference>
<feature type="domain" description="F-box" evidence="1">
    <location>
        <begin position="46"/>
        <end position="86"/>
    </location>
</feature>
<dbReference type="InterPro" id="IPR001810">
    <property type="entry name" value="F-box_dom"/>
</dbReference>
<dbReference type="InterPro" id="IPR015915">
    <property type="entry name" value="Kelch-typ_b-propeller"/>
</dbReference>
<evidence type="ECO:0000259" key="1">
    <source>
        <dbReference type="Pfam" id="PF00646"/>
    </source>
</evidence>
<dbReference type="InterPro" id="IPR006652">
    <property type="entry name" value="Kelch_1"/>
</dbReference>
<accession>A0ABP0W3C6</accession>
<dbReference type="PANTHER" id="PTHR46407">
    <property type="entry name" value="OS02G0208700 PROTEIN"/>
    <property type="match status" value="1"/>
</dbReference>
<evidence type="ECO:0000313" key="2">
    <source>
        <dbReference type="EMBL" id="CAK9260471.1"/>
    </source>
</evidence>
<dbReference type="SUPFAM" id="SSF81383">
    <property type="entry name" value="F-box domain"/>
    <property type="match status" value="1"/>
</dbReference>
<organism evidence="2 3">
    <name type="scientific">Sphagnum jensenii</name>
    <dbReference type="NCBI Taxonomy" id="128206"/>
    <lineage>
        <taxon>Eukaryota</taxon>
        <taxon>Viridiplantae</taxon>
        <taxon>Streptophyta</taxon>
        <taxon>Embryophyta</taxon>
        <taxon>Bryophyta</taxon>
        <taxon>Sphagnophytina</taxon>
        <taxon>Sphagnopsida</taxon>
        <taxon>Sphagnales</taxon>
        <taxon>Sphagnaceae</taxon>
        <taxon>Sphagnum</taxon>
    </lineage>
</organism>
<dbReference type="Pfam" id="PF00646">
    <property type="entry name" value="F-box"/>
    <property type="match status" value="1"/>
</dbReference>
<dbReference type="SUPFAM" id="SSF117281">
    <property type="entry name" value="Kelch motif"/>
    <property type="match status" value="1"/>
</dbReference>
<dbReference type="InterPro" id="IPR044595">
    <property type="entry name" value="KMD1-4"/>
</dbReference>
<dbReference type="PANTHER" id="PTHR46407:SF3">
    <property type="entry name" value="OS02G0208700 PROTEIN"/>
    <property type="match status" value="1"/>
</dbReference>
<reference evidence="2" key="1">
    <citation type="submission" date="2024-02" db="EMBL/GenBank/DDBJ databases">
        <authorList>
            <consortium name="ELIXIR-Norway"/>
            <consortium name="Elixir Norway"/>
        </authorList>
    </citation>
    <scope>NUCLEOTIDE SEQUENCE</scope>
</reference>
<proteinExistence type="predicted"/>
<dbReference type="Gene3D" id="2.120.10.80">
    <property type="entry name" value="Kelch-type beta propeller"/>
    <property type="match status" value="2"/>
</dbReference>
<keyword evidence="3" id="KW-1185">Reference proteome</keyword>
<evidence type="ECO:0000313" key="3">
    <source>
        <dbReference type="Proteomes" id="UP001497444"/>
    </source>
</evidence>
<dbReference type="InterPro" id="IPR036047">
    <property type="entry name" value="F-box-like_dom_sf"/>
</dbReference>
<gene>
    <name evidence="2" type="ORF">CSSPJE1EN1_LOCUS5949</name>
</gene>
<protein>
    <recommendedName>
        <fullName evidence="1">F-box domain-containing protein</fullName>
    </recommendedName>
</protein>
<dbReference type="Pfam" id="PF01344">
    <property type="entry name" value="Kelch_1"/>
    <property type="match status" value="3"/>
</dbReference>
<dbReference type="Proteomes" id="UP001497444">
    <property type="component" value="Chromosome 13"/>
</dbReference>